<keyword evidence="3" id="KW-1185">Reference proteome</keyword>
<reference evidence="2 3" key="1">
    <citation type="submission" date="2024-03" db="EMBL/GenBank/DDBJ databases">
        <authorList>
            <person name="Gkanogiannis A."/>
            <person name="Becerra Lopez-Lavalle L."/>
        </authorList>
    </citation>
    <scope>NUCLEOTIDE SEQUENCE [LARGE SCALE GENOMIC DNA]</scope>
</reference>
<name>A0ABP0YDM7_9ROSI</name>
<accession>A0ABP0YDM7</accession>
<organism evidence="2 3">
    <name type="scientific">Citrullus colocynthis</name>
    <name type="common">colocynth</name>
    <dbReference type="NCBI Taxonomy" id="252529"/>
    <lineage>
        <taxon>Eukaryota</taxon>
        <taxon>Viridiplantae</taxon>
        <taxon>Streptophyta</taxon>
        <taxon>Embryophyta</taxon>
        <taxon>Tracheophyta</taxon>
        <taxon>Spermatophyta</taxon>
        <taxon>Magnoliopsida</taxon>
        <taxon>eudicotyledons</taxon>
        <taxon>Gunneridae</taxon>
        <taxon>Pentapetalae</taxon>
        <taxon>rosids</taxon>
        <taxon>fabids</taxon>
        <taxon>Cucurbitales</taxon>
        <taxon>Cucurbitaceae</taxon>
        <taxon>Benincaseae</taxon>
        <taxon>Citrullus</taxon>
    </lineage>
</organism>
<dbReference type="Proteomes" id="UP001642487">
    <property type="component" value="Chromosome 3"/>
</dbReference>
<protein>
    <submittedName>
        <fullName evidence="2">Uncharacterized protein</fullName>
    </submittedName>
</protein>
<gene>
    <name evidence="2" type="ORF">CITCOLO1_LOCUS10465</name>
</gene>
<sequence length="108" mass="12367">MGLGPIGDMEDGSWARKRNGRDKANRVPHRKTVWKEGERRNINTAVEGGERRLVNDRLETTGRADTYQCEHTLHKASERPPYFRWGLARQFLEGPTSEVGALSIFFIL</sequence>
<evidence type="ECO:0000313" key="3">
    <source>
        <dbReference type="Proteomes" id="UP001642487"/>
    </source>
</evidence>
<dbReference type="EMBL" id="OZ021737">
    <property type="protein sequence ID" value="CAK9318496.1"/>
    <property type="molecule type" value="Genomic_DNA"/>
</dbReference>
<evidence type="ECO:0000256" key="1">
    <source>
        <dbReference type="SAM" id="MobiDB-lite"/>
    </source>
</evidence>
<feature type="region of interest" description="Disordered" evidence="1">
    <location>
        <begin position="1"/>
        <end position="36"/>
    </location>
</feature>
<proteinExistence type="predicted"/>
<evidence type="ECO:0000313" key="2">
    <source>
        <dbReference type="EMBL" id="CAK9318496.1"/>
    </source>
</evidence>
<feature type="compositionally biased region" description="Basic residues" evidence="1">
    <location>
        <begin position="15"/>
        <end position="32"/>
    </location>
</feature>